<proteinExistence type="predicted"/>
<gene>
    <name evidence="3" type="ORF">DX116_01375</name>
</gene>
<organism evidence="3 4">
    <name type="scientific">Aeromicrobium endophyticum</name>
    <dbReference type="NCBI Taxonomy" id="2292704"/>
    <lineage>
        <taxon>Bacteria</taxon>
        <taxon>Bacillati</taxon>
        <taxon>Actinomycetota</taxon>
        <taxon>Actinomycetes</taxon>
        <taxon>Propionibacteriales</taxon>
        <taxon>Nocardioidaceae</taxon>
        <taxon>Aeromicrobium</taxon>
    </lineage>
</organism>
<dbReference type="InterPro" id="IPR000073">
    <property type="entry name" value="AB_hydrolase_1"/>
</dbReference>
<sequence>MTVPVLHHVDHGGDGHVVVLLHAFPLDSGMFDDLVPLLTGAARVVTIDLPGLGRSPVPRQEPSMDAVALAVLGVLDELQVEQAVVLGISTGGYAALQLVARSPERVSALVLGSTTAQRIEPDVPRERRQVADEVESSHSTAAVADSADEGLGETAHRERPELVERLRRTISAADPDGVAWMARAIASRADTTSVLRDLDRPVVLLFGAEDEATPPRRGEEMLAVRGERPTRLVVLGSTGHLTALEAPHQVADVVADLVRGLD</sequence>
<evidence type="ECO:0000313" key="3">
    <source>
        <dbReference type="EMBL" id="REK72319.1"/>
    </source>
</evidence>
<evidence type="ECO:0000313" key="4">
    <source>
        <dbReference type="Proteomes" id="UP000265581"/>
    </source>
</evidence>
<evidence type="ECO:0000259" key="2">
    <source>
        <dbReference type="Pfam" id="PF00561"/>
    </source>
</evidence>
<dbReference type="InterPro" id="IPR050266">
    <property type="entry name" value="AB_hydrolase_sf"/>
</dbReference>
<dbReference type="EMBL" id="QUBR01000001">
    <property type="protein sequence ID" value="REK72319.1"/>
    <property type="molecule type" value="Genomic_DNA"/>
</dbReference>
<dbReference type="RefSeq" id="WP_119702451.1">
    <property type="nucleotide sequence ID" value="NZ_JBHSOI010000001.1"/>
</dbReference>
<feature type="domain" description="AB hydrolase-1" evidence="2">
    <location>
        <begin position="17"/>
        <end position="247"/>
    </location>
</feature>
<dbReference type="PANTHER" id="PTHR43798">
    <property type="entry name" value="MONOACYLGLYCEROL LIPASE"/>
    <property type="match status" value="1"/>
</dbReference>
<dbReference type="Proteomes" id="UP000265581">
    <property type="component" value="Unassembled WGS sequence"/>
</dbReference>
<dbReference type="GO" id="GO:0016787">
    <property type="term" value="F:hydrolase activity"/>
    <property type="evidence" value="ECO:0007669"/>
    <property type="project" value="UniProtKB-KW"/>
</dbReference>
<dbReference type="SUPFAM" id="SSF53474">
    <property type="entry name" value="alpha/beta-Hydrolases"/>
    <property type="match status" value="1"/>
</dbReference>
<dbReference type="Pfam" id="PF00561">
    <property type="entry name" value="Abhydrolase_1"/>
    <property type="match status" value="1"/>
</dbReference>
<dbReference type="Gene3D" id="3.40.50.1820">
    <property type="entry name" value="alpha/beta hydrolase"/>
    <property type="match status" value="1"/>
</dbReference>
<dbReference type="AlphaFoldDB" id="A0A371P8R7"/>
<name>A0A371P8R7_9ACTN</name>
<evidence type="ECO:0000256" key="1">
    <source>
        <dbReference type="SAM" id="MobiDB-lite"/>
    </source>
</evidence>
<dbReference type="OrthoDB" id="9785847at2"/>
<reference evidence="3 4" key="1">
    <citation type="submission" date="2018-08" db="EMBL/GenBank/DDBJ databases">
        <title>Aeromicrobium sp. M2KJ-4, whole genome shotgun sequence.</title>
        <authorList>
            <person name="Tuo L."/>
        </authorList>
    </citation>
    <scope>NUCLEOTIDE SEQUENCE [LARGE SCALE GENOMIC DNA]</scope>
    <source>
        <strain evidence="3 4">M2KJ-4</strain>
    </source>
</reference>
<keyword evidence="4" id="KW-1185">Reference proteome</keyword>
<feature type="region of interest" description="Disordered" evidence="1">
    <location>
        <begin position="133"/>
        <end position="159"/>
    </location>
</feature>
<dbReference type="InterPro" id="IPR029058">
    <property type="entry name" value="AB_hydrolase_fold"/>
</dbReference>
<keyword evidence="3" id="KW-0378">Hydrolase</keyword>
<comment type="caution">
    <text evidence="3">The sequence shown here is derived from an EMBL/GenBank/DDBJ whole genome shotgun (WGS) entry which is preliminary data.</text>
</comment>
<accession>A0A371P8R7</accession>
<protein>
    <submittedName>
        <fullName evidence="3">Alpha/beta fold hydrolase</fullName>
    </submittedName>
</protein>
<dbReference type="PRINTS" id="PR00111">
    <property type="entry name" value="ABHYDROLASE"/>
</dbReference>